<keyword evidence="2" id="KW-1185">Reference proteome</keyword>
<dbReference type="Proteomes" id="UP000887116">
    <property type="component" value="Unassembled WGS sequence"/>
</dbReference>
<evidence type="ECO:0000313" key="1">
    <source>
        <dbReference type="EMBL" id="GFR21995.1"/>
    </source>
</evidence>
<evidence type="ECO:0000313" key="2">
    <source>
        <dbReference type="Proteomes" id="UP000887116"/>
    </source>
</evidence>
<gene>
    <name evidence="1" type="ORF">TNCT_426751</name>
</gene>
<name>A0A8X6HH10_TRICU</name>
<sequence>MLTEYTSQNPEDMKKLVSMGYLESIAVDNQSLVPETKLKSFFCHAKTFTDFKANYLQTIPDEYWINTLNENHGSCPIFVVIYPLPHPRPDLQAHEDVSR</sequence>
<dbReference type="EMBL" id="BMAO01038025">
    <property type="protein sequence ID" value="GFR21995.1"/>
    <property type="molecule type" value="Genomic_DNA"/>
</dbReference>
<reference evidence="1" key="1">
    <citation type="submission" date="2020-07" db="EMBL/GenBank/DDBJ databases">
        <title>Multicomponent nature underlies the extraordinary mechanical properties of spider dragline silk.</title>
        <authorList>
            <person name="Kono N."/>
            <person name="Nakamura H."/>
            <person name="Mori M."/>
            <person name="Yoshida Y."/>
            <person name="Ohtoshi R."/>
            <person name="Malay A.D."/>
            <person name="Moran D.A.P."/>
            <person name="Tomita M."/>
            <person name="Numata K."/>
            <person name="Arakawa K."/>
        </authorList>
    </citation>
    <scope>NUCLEOTIDE SEQUENCE</scope>
</reference>
<protein>
    <submittedName>
        <fullName evidence="1">Uncharacterized protein</fullName>
    </submittedName>
</protein>
<dbReference type="AlphaFoldDB" id="A0A8X6HH10"/>
<organism evidence="1 2">
    <name type="scientific">Trichonephila clavata</name>
    <name type="common">Joro spider</name>
    <name type="synonym">Nephila clavata</name>
    <dbReference type="NCBI Taxonomy" id="2740835"/>
    <lineage>
        <taxon>Eukaryota</taxon>
        <taxon>Metazoa</taxon>
        <taxon>Ecdysozoa</taxon>
        <taxon>Arthropoda</taxon>
        <taxon>Chelicerata</taxon>
        <taxon>Arachnida</taxon>
        <taxon>Araneae</taxon>
        <taxon>Araneomorphae</taxon>
        <taxon>Entelegynae</taxon>
        <taxon>Araneoidea</taxon>
        <taxon>Nephilidae</taxon>
        <taxon>Trichonephila</taxon>
    </lineage>
</organism>
<accession>A0A8X6HH10</accession>
<comment type="caution">
    <text evidence="1">The sequence shown here is derived from an EMBL/GenBank/DDBJ whole genome shotgun (WGS) entry which is preliminary data.</text>
</comment>
<proteinExistence type="predicted"/>